<dbReference type="Proteomes" id="UP001458880">
    <property type="component" value="Unassembled WGS sequence"/>
</dbReference>
<reference evidence="2 3" key="1">
    <citation type="journal article" date="2024" name="BMC Genomics">
        <title>De novo assembly and annotation of Popillia japonica's genome with initial clues to its potential as an invasive pest.</title>
        <authorList>
            <person name="Cucini C."/>
            <person name="Boschi S."/>
            <person name="Funari R."/>
            <person name="Cardaioli E."/>
            <person name="Iannotti N."/>
            <person name="Marturano G."/>
            <person name="Paoli F."/>
            <person name="Bruttini M."/>
            <person name="Carapelli A."/>
            <person name="Frati F."/>
            <person name="Nardi F."/>
        </authorList>
    </citation>
    <scope>NUCLEOTIDE SEQUENCE [LARGE SCALE GENOMIC DNA]</scope>
    <source>
        <strain evidence="2">DMR45628</strain>
    </source>
</reference>
<dbReference type="AlphaFoldDB" id="A0AAW1KIS7"/>
<evidence type="ECO:0000256" key="1">
    <source>
        <dbReference type="SAM" id="Coils"/>
    </source>
</evidence>
<keyword evidence="3" id="KW-1185">Reference proteome</keyword>
<keyword evidence="1" id="KW-0175">Coiled coil</keyword>
<evidence type="ECO:0000313" key="3">
    <source>
        <dbReference type="Proteomes" id="UP001458880"/>
    </source>
</evidence>
<name>A0AAW1KIS7_POPJA</name>
<evidence type="ECO:0000313" key="2">
    <source>
        <dbReference type="EMBL" id="KAK9719883.1"/>
    </source>
</evidence>
<protein>
    <submittedName>
        <fullName evidence="2">Uncharacterized protein</fullName>
    </submittedName>
</protein>
<sequence length="95" mass="11308">MFLEEHPLLRIGNRVEENRRKLERLKKIRAFYKKALLRDRSLLLKVIEKMKKLESRVEMYEKKLEVSGVVCKKETCAGKNRNIVGDQFLRACKLC</sequence>
<proteinExistence type="predicted"/>
<feature type="coiled-coil region" evidence="1">
    <location>
        <begin position="15"/>
        <end position="63"/>
    </location>
</feature>
<dbReference type="EMBL" id="JASPKY010000215">
    <property type="protein sequence ID" value="KAK9719883.1"/>
    <property type="molecule type" value="Genomic_DNA"/>
</dbReference>
<organism evidence="2 3">
    <name type="scientific">Popillia japonica</name>
    <name type="common">Japanese beetle</name>
    <dbReference type="NCBI Taxonomy" id="7064"/>
    <lineage>
        <taxon>Eukaryota</taxon>
        <taxon>Metazoa</taxon>
        <taxon>Ecdysozoa</taxon>
        <taxon>Arthropoda</taxon>
        <taxon>Hexapoda</taxon>
        <taxon>Insecta</taxon>
        <taxon>Pterygota</taxon>
        <taxon>Neoptera</taxon>
        <taxon>Endopterygota</taxon>
        <taxon>Coleoptera</taxon>
        <taxon>Polyphaga</taxon>
        <taxon>Scarabaeiformia</taxon>
        <taxon>Scarabaeidae</taxon>
        <taxon>Rutelinae</taxon>
        <taxon>Popillia</taxon>
    </lineage>
</organism>
<accession>A0AAW1KIS7</accession>
<gene>
    <name evidence="2" type="ORF">QE152_g22408</name>
</gene>
<comment type="caution">
    <text evidence="2">The sequence shown here is derived from an EMBL/GenBank/DDBJ whole genome shotgun (WGS) entry which is preliminary data.</text>
</comment>